<dbReference type="AlphaFoldDB" id="A0AAD6G8C4"/>
<evidence type="ECO:0000313" key="2">
    <source>
        <dbReference type="Proteomes" id="UP001213681"/>
    </source>
</evidence>
<proteinExistence type="predicted"/>
<evidence type="ECO:0008006" key="3">
    <source>
        <dbReference type="Google" id="ProtNLM"/>
    </source>
</evidence>
<accession>A0AAD6G8C4</accession>
<dbReference type="GeneID" id="81594618"/>
<keyword evidence="2" id="KW-1185">Reference proteome</keyword>
<sequence length="180" mass="19730">MAIGGVEIRLDKADSSKYPDVGIAVLDRDRVVVNLIQGSVFDAVGIKELPVFRCLGLNYCNHAKEANMLIPDCAKFYTGWLPRLGGRVINHFFPRSGRDISESDVTEYELDIPAVTISVLESSSSVTASAAFKGIDGSCPLDPVLISCSIISHSHILHIKEIYNGYVVQESNTRRVYPES</sequence>
<gene>
    <name evidence="1" type="ORF">N7458_000981</name>
</gene>
<dbReference type="Proteomes" id="UP001213681">
    <property type="component" value="Unassembled WGS sequence"/>
</dbReference>
<comment type="caution">
    <text evidence="1">The sequence shown here is derived from an EMBL/GenBank/DDBJ whole genome shotgun (WGS) entry which is preliminary data.</text>
</comment>
<reference evidence="1" key="2">
    <citation type="journal article" date="2023" name="IMA Fungus">
        <title>Comparative genomic study of the Penicillium genus elucidates a diverse pangenome and 15 lateral gene transfer events.</title>
        <authorList>
            <person name="Petersen C."/>
            <person name="Sorensen T."/>
            <person name="Nielsen M.R."/>
            <person name="Sondergaard T.E."/>
            <person name="Sorensen J.L."/>
            <person name="Fitzpatrick D.A."/>
            <person name="Frisvad J.C."/>
            <person name="Nielsen K.L."/>
        </authorList>
    </citation>
    <scope>NUCLEOTIDE SEQUENCE</scope>
    <source>
        <strain evidence="1">IBT 16125</strain>
    </source>
</reference>
<dbReference type="GO" id="GO:0003824">
    <property type="term" value="F:catalytic activity"/>
    <property type="evidence" value="ECO:0007669"/>
    <property type="project" value="InterPro"/>
</dbReference>
<reference evidence="1" key="1">
    <citation type="submission" date="2022-12" db="EMBL/GenBank/DDBJ databases">
        <authorList>
            <person name="Petersen C."/>
        </authorList>
    </citation>
    <scope>NUCLEOTIDE SEQUENCE</scope>
    <source>
        <strain evidence="1">IBT 16125</strain>
    </source>
</reference>
<evidence type="ECO:0000313" key="1">
    <source>
        <dbReference type="EMBL" id="KAJ5465295.1"/>
    </source>
</evidence>
<dbReference type="InterPro" id="IPR036663">
    <property type="entry name" value="Fumarylacetoacetase_C_sf"/>
</dbReference>
<name>A0AAD6G8C4_9EURO</name>
<organism evidence="1 2">
    <name type="scientific">Penicillium daleae</name>
    <dbReference type="NCBI Taxonomy" id="63821"/>
    <lineage>
        <taxon>Eukaryota</taxon>
        <taxon>Fungi</taxon>
        <taxon>Dikarya</taxon>
        <taxon>Ascomycota</taxon>
        <taxon>Pezizomycotina</taxon>
        <taxon>Eurotiomycetes</taxon>
        <taxon>Eurotiomycetidae</taxon>
        <taxon>Eurotiales</taxon>
        <taxon>Aspergillaceae</taxon>
        <taxon>Penicillium</taxon>
    </lineage>
</organism>
<protein>
    <recommendedName>
        <fullName evidence="3">Fumarylacetoacetase-like C-terminal domain-containing protein</fullName>
    </recommendedName>
</protein>
<dbReference type="EMBL" id="JAPVEA010000001">
    <property type="protein sequence ID" value="KAJ5465295.1"/>
    <property type="molecule type" value="Genomic_DNA"/>
</dbReference>
<dbReference type="SUPFAM" id="SSF56529">
    <property type="entry name" value="FAH"/>
    <property type="match status" value="1"/>
</dbReference>
<dbReference type="RefSeq" id="XP_056772142.1">
    <property type="nucleotide sequence ID" value="XM_056904375.1"/>
</dbReference>